<name>A0A0A9CRV9_ARUDO</name>
<dbReference type="EMBL" id="GBRH01220742">
    <property type="protein sequence ID" value="JAD77153.1"/>
    <property type="molecule type" value="Transcribed_RNA"/>
</dbReference>
<reference evidence="1" key="1">
    <citation type="submission" date="2014-09" db="EMBL/GenBank/DDBJ databases">
        <authorList>
            <person name="Magalhaes I.L.F."/>
            <person name="Oliveira U."/>
            <person name="Santos F.R."/>
            <person name="Vidigal T.H.D.A."/>
            <person name="Brescovit A.D."/>
            <person name="Santos A.J."/>
        </authorList>
    </citation>
    <scope>NUCLEOTIDE SEQUENCE</scope>
    <source>
        <tissue evidence="1">Shoot tissue taken approximately 20 cm above the soil surface</tissue>
    </source>
</reference>
<sequence>MEEIDPTRCTVDPYPWVGSPFSSPSSRFFFIQGQNTLGASTTHRVCLRFHGVPVAGGDRCGVRRELTVSSETFLSGSDPHAVREIAMAARPRTLDEILSDCHRGGSKHAQRWVGVFDRVAPFISVMGFHRPSQMAYGHHAFLGQS</sequence>
<proteinExistence type="predicted"/>
<dbReference type="AlphaFoldDB" id="A0A0A9CRV9"/>
<evidence type="ECO:0000313" key="1">
    <source>
        <dbReference type="EMBL" id="JAD77153.1"/>
    </source>
</evidence>
<protein>
    <submittedName>
        <fullName evidence="1">Uncharacterized protein</fullName>
    </submittedName>
</protein>
<organism evidence="1">
    <name type="scientific">Arundo donax</name>
    <name type="common">Giant reed</name>
    <name type="synonym">Donax arundinaceus</name>
    <dbReference type="NCBI Taxonomy" id="35708"/>
    <lineage>
        <taxon>Eukaryota</taxon>
        <taxon>Viridiplantae</taxon>
        <taxon>Streptophyta</taxon>
        <taxon>Embryophyta</taxon>
        <taxon>Tracheophyta</taxon>
        <taxon>Spermatophyta</taxon>
        <taxon>Magnoliopsida</taxon>
        <taxon>Liliopsida</taxon>
        <taxon>Poales</taxon>
        <taxon>Poaceae</taxon>
        <taxon>PACMAD clade</taxon>
        <taxon>Arundinoideae</taxon>
        <taxon>Arundineae</taxon>
        <taxon>Arundo</taxon>
    </lineage>
</organism>
<reference evidence="1" key="2">
    <citation type="journal article" date="2015" name="Data Brief">
        <title>Shoot transcriptome of the giant reed, Arundo donax.</title>
        <authorList>
            <person name="Barrero R.A."/>
            <person name="Guerrero F.D."/>
            <person name="Moolhuijzen P."/>
            <person name="Goolsby J.A."/>
            <person name="Tidwell J."/>
            <person name="Bellgard S.E."/>
            <person name="Bellgard M.I."/>
        </authorList>
    </citation>
    <scope>NUCLEOTIDE SEQUENCE</scope>
    <source>
        <tissue evidence="1">Shoot tissue taken approximately 20 cm above the soil surface</tissue>
    </source>
</reference>
<accession>A0A0A9CRV9</accession>